<dbReference type="Pfam" id="PF08021">
    <property type="entry name" value="FAD_binding_9"/>
    <property type="match status" value="1"/>
</dbReference>
<dbReference type="PANTHER" id="PTHR30157">
    <property type="entry name" value="FERRIC REDUCTASE, NADPH-DEPENDENT"/>
    <property type="match status" value="1"/>
</dbReference>
<dbReference type="GO" id="GO:0016491">
    <property type="term" value="F:oxidoreductase activity"/>
    <property type="evidence" value="ECO:0007669"/>
    <property type="project" value="InterPro"/>
</dbReference>
<dbReference type="InterPro" id="IPR013113">
    <property type="entry name" value="SIP_FAD-bd"/>
</dbReference>
<sequence>MSPTTATTAASPVLPLVLTEVEAVEVTRLSPSFVRVVFAGDQLADMGVDGPWLDQRIKLVLPEEHGTLPSLQGVGADWYADWRALPPQQRGHMRTYTVRELEGYGADTRLVVDFVVHEDGLAGPGAGWALRARPGMRVVLLAPRRGVPFGGIEFTPGEATSLLLVGDESAVPAIAGILAGLGCGASGTVFLEVPDALDFQDLPAPTGVEVRWLVRGHRDVGSRLVPAVRECLGLPSSAPGADPTVVEVDPELWETPAYSSSGEEVAGRATNPTSGPLEGVFAWIAGESTMVTRLRRALVQEVGVDRRQVAFMGYWRRGVAMQS</sequence>
<dbReference type="PANTHER" id="PTHR30157:SF0">
    <property type="entry name" value="NADPH-DEPENDENT FERRIC-CHELATE REDUCTASE"/>
    <property type="match status" value="1"/>
</dbReference>
<evidence type="ECO:0000313" key="2">
    <source>
        <dbReference type="EMBL" id="ROR92719.1"/>
    </source>
</evidence>
<proteinExistence type="predicted"/>
<dbReference type="Gene3D" id="3.40.50.80">
    <property type="entry name" value="Nucleotide-binding domain of ferredoxin-NADP reductase (FNR) module"/>
    <property type="match status" value="1"/>
</dbReference>
<dbReference type="Proteomes" id="UP000281738">
    <property type="component" value="Unassembled WGS sequence"/>
</dbReference>
<dbReference type="Pfam" id="PF04954">
    <property type="entry name" value="SIP"/>
    <property type="match status" value="1"/>
</dbReference>
<evidence type="ECO:0000313" key="3">
    <source>
        <dbReference type="Proteomes" id="UP000281738"/>
    </source>
</evidence>
<reference evidence="2 3" key="1">
    <citation type="submission" date="2018-11" db="EMBL/GenBank/DDBJ databases">
        <title>Sequencing the genomes of 1000 actinobacteria strains.</title>
        <authorList>
            <person name="Klenk H.-P."/>
        </authorList>
    </citation>
    <scope>NUCLEOTIDE SEQUENCE [LARGE SCALE GENOMIC DNA]</scope>
    <source>
        <strain evidence="2 3">DSM 12652</strain>
    </source>
</reference>
<feature type="domain" description="FAD-binding FR-type" evidence="1">
    <location>
        <begin position="11"/>
        <end position="155"/>
    </location>
</feature>
<dbReference type="RefSeq" id="WP_123392383.1">
    <property type="nucleotide sequence ID" value="NZ_RKHO01000001.1"/>
</dbReference>
<gene>
    <name evidence="2" type="ORF">EDD33_3617</name>
</gene>
<evidence type="ECO:0000259" key="1">
    <source>
        <dbReference type="PROSITE" id="PS51384"/>
    </source>
</evidence>
<dbReference type="InterPro" id="IPR017927">
    <property type="entry name" value="FAD-bd_FR_type"/>
</dbReference>
<dbReference type="Gene3D" id="2.40.30.10">
    <property type="entry name" value="Translation factors"/>
    <property type="match status" value="1"/>
</dbReference>
<comment type="caution">
    <text evidence="2">The sequence shown here is derived from an EMBL/GenBank/DDBJ whole genome shotgun (WGS) entry which is preliminary data.</text>
</comment>
<dbReference type="InterPro" id="IPR007037">
    <property type="entry name" value="SIP_rossman_dom"/>
</dbReference>
<organism evidence="2 3">
    <name type="scientific">Nocardioides aurantiacus</name>
    <dbReference type="NCBI Taxonomy" id="86796"/>
    <lineage>
        <taxon>Bacteria</taxon>
        <taxon>Bacillati</taxon>
        <taxon>Actinomycetota</taxon>
        <taxon>Actinomycetes</taxon>
        <taxon>Propionibacteriales</taxon>
        <taxon>Nocardioidaceae</taxon>
        <taxon>Nocardioides</taxon>
    </lineage>
</organism>
<protein>
    <submittedName>
        <fullName evidence="2">NADPH-dependent ferric siderophore reductase</fullName>
    </submittedName>
</protein>
<accession>A0A3N2CYW7</accession>
<keyword evidence="3" id="KW-1185">Reference proteome</keyword>
<dbReference type="InterPro" id="IPR039261">
    <property type="entry name" value="FNR_nucleotide-bd"/>
</dbReference>
<dbReference type="InterPro" id="IPR039374">
    <property type="entry name" value="SIP_fam"/>
</dbReference>
<dbReference type="CDD" id="cd06193">
    <property type="entry name" value="siderophore_interacting"/>
    <property type="match status" value="1"/>
</dbReference>
<dbReference type="OrthoDB" id="9814826at2"/>
<dbReference type="EMBL" id="RKHO01000001">
    <property type="protein sequence ID" value="ROR92719.1"/>
    <property type="molecule type" value="Genomic_DNA"/>
</dbReference>
<name>A0A3N2CYW7_9ACTN</name>
<dbReference type="PROSITE" id="PS51384">
    <property type="entry name" value="FAD_FR"/>
    <property type="match status" value="1"/>
</dbReference>
<dbReference type="AlphaFoldDB" id="A0A3N2CYW7"/>